<dbReference type="EMBL" id="JAUHHV010000017">
    <property type="protein sequence ID" value="KAK1405945.1"/>
    <property type="molecule type" value="Genomic_DNA"/>
</dbReference>
<keyword evidence="3" id="KW-1185">Reference proteome</keyword>
<feature type="region of interest" description="Disordered" evidence="1">
    <location>
        <begin position="205"/>
        <end position="225"/>
    </location>
</feature>
<name>A0AAD8N8N5_TARER</name>
<proteinExistence type="predicted"/>
<evidence type="ECO:0000313" key="3">
    <source>
        <dbReference type="Proteomes" id="UP001229421"/>
    </source>
</evidence>
<dbReference type="AlphaFoldDB" id="A0AAD8N8N5"/>
<gene>
    <name evidence="2" type="ORF">QVD17_42331</name>
</gene>
<evidence type="ECO:0000313" key="2">
    <source>
        <dbReference type="EMBL" id="KAK1405945.1"/>
    </source>
</evidence>
<comment type="caution">
    <text evidence="2">The sequence shown here is derived from an EMBL/GenBank/DDBJ whole genome shotgun (WGS) entry which is preliminary data.</text>
</comment>
<evidence type="ECO:0000256" key="1">
    <source>
        <dbReference type="SAM" id="MobiDB-lite"/>
    </source>
</evidence>
<dbReference type="Proteomes" id="UP001229421">
    <property type="component" value="Unassembled WGS sequence"/>
</dbReference>
<reference evidence="2" key="1">
    <citation type="journal article" date="2023" name="bioRxiv">
        <title>Improved chromosome-level genome assembly for marigold (Tagetes erecta).</title>
        <authorList>
            <person name="Jiang F."/>
            <person name="Yuan L."/>
            <person name="Wang S."/>
            <person name="Wang H."/>
            <person name="Xu D."/>
            <person name="Wang A."/>
            <person name="Fan W."/>
        </authorList>
    </citation>
    <scope>NUCLEOTIDE SEQUENCE</scope>
    <source>
        <strain evidence="2">WSJ</strain>
        <tissue evidence="2">Leaf</tissue>
    </source>
</reference>
<protein>
    <submittedName>
        <fullName evidence="2">Uncharacterized protein</fullName>
    </submittedName>
</protein>
<accession>A0AAD8N8N5</accession>
<sequence>MAKHHPRNESAYHCPTAQVEVILGRAWMASRLALPVVFAVLGGEAILDYVGDENRILYWAILVRCKKINGAEALIILYSRLGFSCYRRERQRSQGADHYSPIDAVYSRRSVSGAPLFSSKPNSDQFTLSLSQANSQRADERAPSSLIPENIFRAVITKRLASLTGKASKQRPPLLFGCLGWGTVGRAYSNTSDNHLTLAPWPVEESKAEDEANVEDTAYPGKEDGLDSLSFMAWAKP</sequence>
<organism evidence="2 3">
    <name type="scientific">Tagetes erecta</name>
    <name type="common">African marigold</name>
    <dbReference type="NCBI Taxonomy" id="13708"/>
    <lineage>
        <taxon>Eukaryota</taxon>
        <taxon>Viridiplantae</taxon>
        <taxon>Streptophyta</taxon>
        <taxon>Embryophyta</taxon>
        <taxon>Tracheophyta</taxon>
        <taxon>Spermatophyta</taxon>
        <taxon>Magnoliopsida</taxon>
        <taxon>eudicotyledons</taxon>
        <taxon>Gunneridae</taxon>
        <taxon>Pentapetalae</taxon>
        <taxon>asterids</taxon>
        <taxon>campanulids</taxon>
        <taxon>Asterales</taxon>
        <taxon>Asteraceae</taxon>
        <taxon>Asteroideae</taxon>
        <taxon>Heliantheae alliance</taxon>
        <taxon>Tageteae</taxon>
        <taxon>Tagetes</taxon>
    </lineage>
</organism>